<evidence type="ECO:0000259" key="2">
    <source>
        <dbReference type="Pfam" id="PF13478"/>
    </source>
</evidence>
<feature type="domain" description="XdhC Rossmann" evidence="2">
    <location>
        <begin position="164"/>
        <end position="304"/>
    </location>
</feature>
<dbReference type="Proteomes" id="UP000474757">
    <property type="component" value="Unassembled WGS sequence"/>
</dbReference>
<dbReference type="EMBL" id="JAAGAB010000002">
    <property type="protein sequence ID" value="NDV00679.1"/>
    <property type="molecule type" value="Genomic_DNA"/>
</dbReference>
<dbReference type="Gene3D" id="3.40.50.720">
    <property type="entry name" value="NAD(P)-binding Rossmann-like Domain"/>
    <property type="match status" value="1"/>
</dbReference>
<evidence type="ECO:0000313" key="4">
    <source>
        <dbReference type="Proteomes" id="UP000474757"/>
    </source>
</evidence>
<reference evidence="3 4" key="1">
    <citation type="submission" date="2020-02" db="EMBL/GenBank/DDBJ databases">
        <title>Pseudoroseicyclus tamarix, sp. nov., isolated from offshore sediment of a Tamarix chinensis forest.</title>
        <authorList>
            <person name="Gai Y."/>
        </authorList>
    </citation>
    <scope>NUCLEOTIDE SEQUENCE [LARGE SCALE GENOMIC DNA]</scope>
    <source>
        <strain evidence="3 4">CLL3-39</strain>
    </source>
</reference>
<feature type="domain" description="XdhC- CoxI" evidence="1">
    <location>
        <begin position="19"/>
        <end position="85"/>
    </location>
</feature>
<dbReference type="RefSeq" id="WP_163891397.1">
    <property type="nucleotide sequence ID" value="NZ_JAAFYS010000002.1"/>
</dbReference>
<name>A0A6B2JVL5_9RHOB</name>
<dbReference type="AlphaFoldDB" id="A0A6B2JVL5"/>
<comment type="caution">
    <text evidence="3">The sequence shown here is derived from an EMBL/GenBank/DDBJ whole genome shotgun (WGS) entry which is preliminary data.</text>
</comment>
<organism evidence="3 4">
    <name type="scientific">Pseudoroseicyclus tamaricis</name>
    <dbReference type="NCBI Taxonomy" id="2705421"/>
    <lineage>
        <taxon>Bacteria</taxon>
        <taxon>Pseudomonadati</taxon>
        <taxon>Pseudomonadota</taxon>
        <taxon>Alphaproteobacteria</taxon>
        <taxon>Rhodobacterales</taxon>
        <taxon>Paracoccaceae</taxon>
        <taxon>Pseudoroseicyclus</taxon>
    </lineage>
</organism>
<dbReference type="Pfam" id="PF02625">
    <property type="entry name" value="XdhC_CoxI"/>
    <property type="match status" value="1"/>
</dbReference>
<proteinExistence type="predicted"/>
<evidence type="ECO:0000259" key="1">
    <source>
        <dbReference type="Pfam" id="PF02625"/>
    </source>
</evidence>
<gene>
    <name evidence="3" type="ORF">GZA08_06820</name>
</gene>
<protein>
    <submittedName>
        <fullName evidence="3">XdhC family protein</fullName>
    </submittedName>
</protein>
<dbReference type="InterPro" id="IPR003777">
    <property type="entry name" value="XdhC_CoxI"/>
</dbReference>
<sequence length="308" mass="32291">MQMPALNETSVIGPVLALLRADSPGTLALITGTEGPSYRPVGAMMAVLEGRQRAGSLSSGCVEADIALHAEAALAEGTPAHVRYGRGSKFKDIQLPCGGGLDVLMVPAPDRDVLGALAEAYEARRPVTLCIDTAGGGLSLSEDGQTGWQGETFCIRIEPEIFFYVFGKGPETSTFAALVQSAGYPNLILSSDDETLAAAEAAGCPTRHLTGASVPEDVAPDDRSAIVLFFHDHDWEPPILKAALNTPAFYIGAQGSQRARHLRDYDLQALGVGEDALARLKGPIGLVRSARDARTLAVSVLAEVLAEA</sequence>
<dbReference type="Pfam" id="PF13478">
    <property type="entry name" value="XdhC_C"/>
    <property type="match status" value="1"/>
</dbReference>
<keyword evidence="4" id="KW-1185">Reference proteome</keyword>
<dbReference type="InterPro" id="IPR027051">
    <property type="entry name" value="XdhC_Rossmann_dom"/>
</dbReference>
<accession>A0A6B2JVL5</accession>
<evidence type="ECO:0000313" key="3">
    <source>
        <dbReference type="EMBL" id="NDV00679.1"/>
    </source>
</evidence>
<dbReference type="InterPro" id="IPR052698">
    <property type="entry name" value="MoCofactor_Util/Proc"/>
</dbReference>
<dbReference type="PANTHER" id="PTHR30388">
    <property type="entry name" value="ALDEHYDE OXIDOREDUCTASE MOLYBDENUM COFACTOR ASSEMBLY PROTEIN"/>
    <property type="match status" value="1"/>
</dbReference>
<dbReference type="PANTHER" id="PTHR30388:SF4">
    <property type="entry name" value="MOLYBDENUM COFACTOR INSERTION CHAPERONE PAOD"/>
    <property type="match status" value="1"/>
</dbReference>